<accession>A0A1F6B1I8</accession>
<gene>
    <name evidence="2" type="ORF">A2973_02605</name>
</gene>
<keyword evidence="1" id="KW-0812">Transmembrane</keyword>
<keyword evidence="1" id="KW-1133">Transmembrane helix</keyword>
<proteinExistence type="predicted"/>
<name>A0A1F6B1I8_9BACT</name>
<dbReference type="InterPro" id="IPR043993">
    <property type="entry name" value="T4SS_pilin"/>
</dbReference>
<protein>
    <submittedName>
        <fullName evidence="2">Uncharacterized protein</fullName>
    </submittedName>
</protein>
<keyword evidence="1" id="KW-0472">Membrane</keyword>
<evidence type="ECO:0000313" key="3">
    <source>
        <dbReference type="Proteomes" id="UP000176409"/>
    </source>
</evidence>
<evidence type="ECO:0000256" key="1">
    <source>
        <dbReference type="SAM" id="Phobius"/>
    </source>
</evidence>
<comment type="caution">
    <text evidence="2">The sequence shown here is derived from an EMBL/GenBank/DDBJ whole genome shotgun (WGS) entry which is preliminary data.</text>
</comment>
<feature type="transmembrane region" description="Helical" evidence="1">
    <location>
        <begin position="72"/>
        <end position="98"/>
    </location>
</feature>
<evidence type="ECO:0000313" key="2">
    <source>
        <dbReference type="EMBL" id="OGG30789.1"/>
    </source>
</evidence>
<dbReference type="EMBL" id="MFJZ01000001">
    <property type="protein sequence ID" value="OGG30789.1"/>
    <property type="molecule type" value="Genomic_DNA"/>
</dbReference>
<feature type="transmembrane region" description="Helical" evidence="1">
    <location>
        <begin position="28"/>
        <end position="51"/>
    </location>
</feature>
<reference evidence="2 3" key="1">
    <citation type="journal article" date="2016" name="Nat. Commun.">
        <title>Thousands of microbial genomes shed light on interconnected biogeochemical processes in an aquifer system.</title>
        <authorList>
            <person name="Anantharaman K."/>
            <person name="Brown C.T."/>
            <person name="Hug L.A."/>
            <person name="Sharon I."/>
            <person name="Castelle C.J."/>
            <person name="Probst A.J."/>
            <person name="Thomas B.C."/>
            <person name="Singh A."/>
            <person name="Wilkins M.J."/>
            <person name="Karaoz U."/>
            <person name="Brodie E.L."/>
            <person name="Williams K.H."/>
            <person name="Hubbard S.S."/>
            <person name="Banfield J.F."/>
        </authorList>
    </citation>
    <scope>NUCLEOTIDE SEQUENCE [LARGE SCALE GENOMIC DNA]</scope>
</reference>
<sequence>MTTVFAQTLTYPGGVVQGPVAFTKVGSVVAAAIPFVFAFSGIALLLMLIAAGFDFVTSAGDPKKLEMGKQRLTYAIVGFLVIFVSYWMVQLAGIVFGIQEIQSAFPWH</sequence>
<dbReference type="Pfam" id="PF18895">
    <property type="entry name" value="T4SS_pilin"/>
    <property type="match status" value="1"/>
</dbReference>
<dbReference type="AlphaFoldDB" id="A0A1F6B1I8"/>
<dbReference type="Proteomes" id="UP000176409">
    <property type="component" value="Unassembled WGS sequence"/>
</dbReference>
<organism evidence="2 3">
    <name type="scientific">Candidatus Gottesmanbacteria bacterium RIFCSPLOWO2_01_FULL_49_10</name>
    <dbReference type="NCBI Taxonomy" id="1798396"/>
    <lineage>
        <taxon>Bacteria</taxon>
        <taxon>Candidatus Gottesmaniibacteriota</taxon>
    </lineage>
</organism>